<dbReference type="GO" id="GO:0042138">
    <property type="term" value="P:meiotic DNA double-strand break formation"/>
    <property type="evidence" value="ECO:0007669"/>
    <property type="project" value="TreeGrafter"/>
</dbReference>
<dbReference type="InterPro" id="IPR002815">
    <property type="entry name" value="Spo11/TopoVI_A"/>
</dbReference>
<dbReference type="GO" id="GO:0000228">
    <property type="term" value="C:nuclear chromosome"/>
    <property type="evidence" value="ECO:0007669"/>
    <property type="project" value="TreeGrafter"/>
</dbReference>
<dbReference type="AlphaFoldDB" id="A0AAX6MQ15"/>
<evidence type="ECO:0000313" key="2">
    <source>
        <dbReference type="EMBL" id="KAK6954594.1"/>
    </source>
</evidence>
<dbReference type="PANTHER" id="PTHR10848">
    <property type="entry name" value="MEIOTIC RECOMBINATION PROTEIN SPO11"/>
    <property type="match status" value="1"/>
</dbReference>
<comment type="caution">
    <text evidence="2">The sequence shown here is derived from an EMBL/GenBank/DDBJ whole genome shotgun (WGS) entry which is preliminary data.</text>
</comment>
<name>A0AAX6MQ15_9PEZI</name>
<dbReference type="SUPFAM" id="SSF56726">
    <property type="entry name" value="DNA topoisomerase IV, alpha subunit"/>
    <property type="match status" value="1"/>
</dbReference>
<dbReference type="GO" id="GO:0046872">
    <property type="term" value="F:metal ion binding"/>
    <property type="evidence" value="ECO:0007669"/>
    <property type="project" value="UniProtKB-KW"/>
</dbReference>
<dbReference type="Pfam" id="PF21180">
    <property type="entry name" value="TOP6A-Spo11_Toprim"/>
    <property type="match status" value="1"/>
</dbReference>
<dbReference type="InterPro" id="IPR034136">
    <property type="entry name" value="TOPRIM_Topo6A/Spo11"/>
</dbReference>
<dbReference type="Proteomes" id="UP001369815">
    <property type="component" value="Unassembled WGS sequence"/>
</dbReference>
<dbReference type="CDD" id="cd00223">
    <property type="entry name" value="TOPRIM_TopoIIB_SPO"/>
    <property type="match status" value="1"/>
</dbReference>
<dbReference type="EMBL" id="JBANMG010000004">
    <property type="protein sequence ID" value="KAK6954594.1"/>
    <property type="molecule type" value="Genomic_DNA"/>
</dbReference>
<protein>
    <recommendedName>
        <fullName evidence="1">Topoisomerase 6 subunit A/Spo11 TOPRIM domain-containing protein</fullName>
    </recommendedName>
</protein>
<reference evidence="2 3" key="1">
    <citation type="journal article" date="2024" name="Front Chem Biol">
        <title>Unveiling the potential of Daldinia eschscholtzii MFLUCC 19-0629 through bioactivity and bioinformatics studies for enhanced sustainable agriculture production.</title>
        <authorList>
            <person name="Brooks S."/>
            <person name="Weaver J.A."/>
            <person name="Klomchit A."/>
            <person name="Alharthi S.A."/>
            <person name="Onlamun T."/>
            <person name="Nurani R."/>
            <person name="Vong T.K."/>
            <person name="Alberti F."/>
            <person name="Greco C."/>
        </authorList>
    </citation>
    <scope>NUCLEOTIDE SEQUENCE [LARGE SCALE GENOMIC DNA]</scope>
    <source>
        <strain evidence="2">MFLUCC 19-0629</strain>
    </source>
</reference>
<dbReference type="GO" id="GO:0003918">
    <property type="term" value="F:DNA topoisomerase type II (double strand cut, ATP-hydrolyzing) activity"/>
    <property type="evidence" value="ECO:0007669"/>
    <property type="project" value="UniProtKB-EC"/>
</dbReference>
<evidence type="ECO:0000259" key="1">
    <source>
        <dbReference type="Pfam" id="PF21180"/>
    </source>
</evidence>
<keyword evidence="3" id="KW-1185">Reference proteome</keyword>
<gene>
    <name evidence="2" type="ORF">Daesc_004561</name>
</gene>
<evidence type="ECO:0000313" key="3">
    <source>
        <dbReference type="Proteomes" id="UP001369815"/>
    </source>
</evidence>
<dbReference type="GO" id="GO:0000706">
    <property type="term" value="P:meiotic DNA double-strand break processing"/>
    <property type="evidence" value="ECO:0007669"/>
    <property type="project" value="TreeGrafter"/>
</dbReference>
<feature type="domain" description="Topoisomerase 6 subunit A/Spo11 TOPRIM" evidence="1">
    <location>
        <begin position="139"/>
        <end position="215"/>
    </location>
</feature>
<accession>A0AAX6MQ15</accession>
<organism evidence="2 3">
    <name type="scientific">Daldinia eschscholtzii</name>
    <dbReference type="NCBI Taxonomy" id="292717"/>
    <lineage>
        <taxon>Eukaryota</taxon>
        <taxon>Fungi</taxon>
        <taxon>Dikarya</taxon>
        <taxon>Ascomycota</taxon>
        <taxon>Pezizomycotina</taxon>
        <taxon>Sordariomycetes</taxon>
        <taxon>Xylariomycetidae</taxon>
        <taxon>Xylariales</taxon>
        <taxon>Hypoxylaceae</taxon>
        <taxon>Daldinia</taxon>
    </lineage>
</organism>
<dbReference type="GO" id="GO:0007131">
    <property type="term" value="P:reciprocal meiotic recombination"/>
    <property type="evidence" value="ECO:0007669"/>
    <property type="project" value="TreeGrafter"/>
</dbReference>
<sequence length="324" mass="36026">MERQSNTIVTFNSDVARDTQAGVVIAKIENILGRVIDALSENRVLDIPLRNRRSGSEGLLRFPASTGTEVKRFTCVLLILHLCHEALTSGHVITKRLINPLNGSRNIYYQNPDLFGNQQYVDNLVDDIAFTFGVGRDVLRIGKGYPDLVTRRFLYILHSAFPQVPIYALVDYDPSGIAIMLTYKCGSQGLSHEENITVPGILWLGPTSHDILDNTRHPSVSNTNSFGDINSEYDYAPSPPTALCGSPSVLPVEVTTNLNTSDRRKAISLLCRLDSHPVESTDAPCLVRELQLMLMLNIKAEIQAVDDSGNIERWLDDKLSIYRC</sequence>
<dbReference type="PANTHER" id="PTHR10848:SF0">
    <property type="entry name" value="MEIOTIC RECOMBINATION PROTEIN SPO11"/>
    <property type="match status" value="1"/>
</dbReference>
<dbReference type="GO" id="GO:0005524">
    <property type="term" value="F:ATP binding"/>
    <property type="evidence" value="ECO:0007669"/>
    <property type="project" value="InterPro"/>
</dbReference>
<dbReference type="GO" id="GO:0003677">
    <property type="term" value="F:DNA binding"/>
    <property type="evidence" value="ECO:0007669"/>
    <property type="project" value="UniProtKB-KW"/>
</dbReference>
<proteinExistence type="predicted"/>
<dbReference type="InterPro" id="IPR036078">
    <property type="entry name" value="Spo11/TopoVI_A_sf"/>
</dbReference>
<dbReference type="Gene3D" id="3.40.1360.10">
    <property type="match status" value="1"/>
</dbReference>